<accession>A0AAV1E795</accession>
<dbReference type="EMBL" id="OX459125">
    <property type="protein sequence ID" value="CAI9115263.1"/>
    <property type="molecule type" value="Genomic_DNA"/>
</dbReference>
<evidence type="ECO:0000313" key="3">
    <source>
        <dbReference type="Proteomes" id="UP001161247"/>
    </source>
</evidence>
<protein>
    <submittedName>
        <fullName evidence="2">OLC1v1016116C1</fullName>
    </submittedName>
</protein>
<name>A0AAV1E795_OLDCO</name>
<reference evidence="2" key="1">
    <citation type="submission" date="2023-03" db="EMBL/GenBank/DDBJ databases">
        <authorList>
            <person name="Julca I."/>
        </authorList>
    </citation>
    <scope>NUCLEOTIDE SEQUENCE</scope>
</reference>
<sequence length="192" mass="21718">MISSRKRKISSIMTSPEDADFRVSKKTAGMATLKTNPKPLMTEKLKEKNRGMVKSEQCGEIGSSNKLCSSAKDDCFGAPTLKSATTATLKKPPRRDAQKKLVQEENLPKEFQQKDPLEAAEKRRKEREASRRSLELMERTVQVDDNFQLMADFEMLTGCSIHNGFGPEMGLRQLQTGKVFRPLDFLDVMMKQ</sequence>
<evidence type="ECO:0000256" key="1">
    <source>
        <dbReference type="SAM" id="MobiDB-lite"/>
    </source>
</evidence>
<feature type="compositionally biased region" description="Basic and acidic residues" evidence="1">
    <location>
        <begin position="94"/>
        <end position="131"/>
    </location>
</feature>
<organism evidence="2 3">
    <name type="scientific">Oldenlandia corymbosa var. corymbosa</name>
    <dbReference type="NCBI Taxonomy" id="529605"/>
    <lineage>
        <taxon>Eukaryota</taxon>
        <taxon>Viridiplantae</taxon>
        <taxon>Streptophyta</taxon>
        <taxon>Embryophyta</taxon>
        <taxon>Tracheophyta</taxon>
        <taxon>Spermatophyta</taxon>
        <taxon>Magnoliopsida</taxon>
        <taxon>eudicotyledons</taxon>
        <taxon>Gunneridae</taxon>
        <taxon>Pentapetalae</taxon>
        <taxon>asterids</taxon>
        <taxon>lamiids</taxon>
        <taxon>Gentianales</taxon>
        <taxon>Rubiaceae</taxon>
        <taxon>Rubioideae</taxon>
        <taxon>Spermacoceae</taxon>
        <taxon>Hedyotis-Oldenlandia complex</taxon>
        <taxon>Oldenlandia</taxon>
    </lineage>
</organism>
<dbReference type="AlphaFoldDB" id="A0AAV1E795"/>
<proteinExistence type="predicted"/>
<keyword evidence="3" id="KW-1185">Reference proteome</keyword>
<evidence type="ECO:0000313" key="2">
    <source>
        <dbReference type="EMBL" id="CAI9115263.1"/>
    </source>
</evidence>
<feature type="region of interest" description="Disordered" evidence="1">
    <location>
        <begin position="86"/>
        <end position="131"/>
    </location>
</feature>
<gene>
    <name evidence="2" type="ORF">OLC1_LOCUS21828</name>
</gene>
<dbReference type="Proteomes" id="UP001161247">
    <property type="component" value="Chromosome 8"/>
</dbReference>